<gene>
    <name evidence="7" type="ORF">GCM10009858_31470</name>
</gene>
<evidence type="ECO:0000256" key="4">
    <source>
        <dbReference type="SAM" id="MobiDB-lite"/>
    </source>
</evidence>
<keyword evidence="8" id="KW-1185">Reference proteome</keyword>
<evidence type="ECO:0000256" key="5">
    <source>
        <dbReference type="SAM" id="Phobius"/>
    </source>
</evidence>
<keyword evidence="2" id="KW-0732">Signal</keyword>
<keyword evidence="5" id="KW-0472">Membrane</keyword>
<comment type="caution">
    <text evidence="7">The sequence shown here is derived from an EMBL/GenBank/DDBJ whole genome shotgun (WGS) entry which is preliminary data.</text>
</comment>
<dbReference type="GO" id="GO:0016787">
    <property type="term" value="F:hydrolase activity"/>
    <property type="evidence" value="ECO:0007669"/>
    <property type="project" value="UniProtKB-KW"/>
</dbReference>
<organism evidence="7 8">
    <name type="scientific">Terrabacter carboxydivorans</name>
    <dbReference type="NCBI Taxonomy" id="619730"/>
    <lineage>
        <taxon>Bacteria</taxon>
        <taxon>Bacillati</taxon>
        <taxon>Actinomycetota</taxon>
        <taxon>Actinomycetes</taxon>
        <taxon>Micrococcales</taxon>
        <taxon>Intrasporangiaceae</taxon>
        <taxon>Terrabacter</taxon>
    </lineage>
</organism>
<reference evidence="8" key="1">
    <citation type="journal article" date="2019" name="Int. J. Syst. Evol. Microbiol.">
        <title>The Global Catalogue of Microorganisms (GCM) 10K type strain sequencing project: providing services to taxonomists for standard genome sequencing and annotation.</title>
        <authorList>
            <consortium name="The Broad Institute Genomics Platform"/>
            <consortium name="The Broad Institute Genome Sequencing Center for Infectious Disease"/>
            <person name="Wu L."/>
            <person name="Ma J."/>
        </authorList>
    </citation>
    <scope>NUCLEOTIDE SEQUENCE [LARGE SCALE GENOMIC DNA]</scope>
    <source>
        <strain evidence="8">JCM 16259</strain>
    </source>
</reference>
<dbReference type="RefSeq" id="WP_344255956.1">
    <property type="nucleotide sequence ID" value="NZ_BAAARE010000013.1"/>
</dbReference>
<dbReference type="PANTHER" id="PTHR43248">
    <property type="entry name" value="2-SUCCINYL-6-HYDROXY-2,4-CYCLOHEXADIENE-1-CARBOXYLATE SYNTHASE"/>
    <property type="match status" value="1"/>
</dbReference>
<evidence type="ECO:0000313" key="7">
    <source>
        <dbReference type="EMBL" id="GAA2491111.1"/>
    </source>
</evidence>
<protein>
    <submittedName>
        <fullName evidence="7">Alpha/beta hydrolase</fullName>
    </submittedName>
</protein>
<feature type="domain" description="AB hydrolase-1" evidence="6">
    <location>
        <begin position="154"/>
        <end position="543"/>
    </location>
</feature>
<proteinExistence type="inferred from homology"/>
<dbReference type="PANTHER" id="PTHR43248:SF29">
    <property type="entry name" value="TRIPEPTIDYL AMINOPEPTIDASE"/>
    <property type="match status" value="1"/>
</dbReference>
<dbReference type="Gene3D" id="3.40.50.1820">
    <property type="entry name" value="alpha/beta hydrolase"/>
    <property type="match status" value="1"/>
</dbReference>
<feature type="region of interest" description="Disordered" evidence="4">
    <location>
        <begin position="48"/>
        <end position="80"/>
    </location>
</feature>
<feature type="transmembrane region" description="Helical" evidence="5">
    <location>
        <begin position="26"/>
        <end position="45"/>
    </location>
</feature>
<dbReference type="InterPro" id="IPR000073">
    <property type="entry name" value="AB_hydrolase_1"/>
</dbReference>
<dbReference type="Pfam" id="PF00561">
    <property type="entry name" value="Abhydrolase_1"/>
    <property type="match status" value="1"/>
</dbReference>
<dbReference type="SUPFAM" id="SSF53474">
    <property type="entry name" value="alpha/beta-Hydrolases"/>
    <property type="match status" value="1"/>
</dbReference>
<dbReference type="InterPro" id="IPR029058">
    <property type="entry name" value="AB_hydrolase_fold"/>
</dbReference>
<dbReference type="InterPro" id="IPR051601">
    <property type="entry name" value="Serine_prot/Carboxylest_S33"/>
</dbReference>
<evidence type="ECO:0000256" key="3">
    <source>
        <dbReference type="ARBA" id="ARBA00022801"/>
    </source>
</evidence>
<evidence type="ECO:0000313" key="8">
    <source>
        <dbReference type="Proteomes" id="UP001500730"/>
    </source>
</evidence>
<keyword evidence="3 7" id="KW-0378">Hydrolase</keyword>
<sequence length="574" mass="60980">MRGLRRGRVPAQGDGAGRRHDLLSRLLAPLISVAILATLLLLATGPSTVPGSPVPQGKSGGSVPTTARPAGEPARKDRPATTPIAFTAPVVADPAYLRAYYGKRVAWAPCHDDKTFDCGTVEVPVDYQTPNGARTSIALRRLPASSPGVRIGSLFINPGGPGGSGLDFVDEAPSFFGDAVRERYDIVGFDPRGMGESDPVRCLSDADLDAMYAADPTPDTAAERAAARRAPAVRNARCLSRGGPLAARMGTEFVARDLDVLRSAVGDERLNYYGVSYGTMIGALYSYFYPSRVGLMVLDSAVLPDGLPEQAPTQQQVDAAARGWADEFDDVFDDFVTDCGSSIECPLGTDRTAVSRELVTLLDGLDRRPLETGYDSLPRLTEGWAQTAIDAGLSRPDTWPELVDALDAAVNDGDGGPLAWFAMEMTDRNEDGTYAATTFGRSHLLVSCSDWPRSPWDSAVPSHDVLANHPLWARVQPTTPDPCDGWKGVPRATLLVGADVSTPVLVIGNEGDRTTPIESTKGLASEILRSRFVTVSADGHGAYGTDNDCADAVVDGYLARLQAPQNDYVCGANT</sequence>
<name>A0ABP5Z2F5_9MICO</name>
<dbReference type="Proteomes" id="UP001500730">
    <property type="component" value="Unassembled WGS sequence"/>
</dbReference>
<evidence type="ECO:0000256" key="2">
    <source>
        <dbReference type="ARBA" id="ARBA00022729"/>
    </source>
</evidence>
<accession>A0ABP5Z2F5</accession>
<keyword evidence="5" id="KW-0812">Transmembrane</keyword>
<comment type="similarity">
    <text evidence="1">Belongs to the peptidase S33 family.</text>
</comment>
<evidence type="ECO:0000256" key="1">
    <source>
        <dbReference type="ARBA" id="ARBA00010088"/>
    </source>
</evidence>
<dbReference type="EMBL" id="BAAARE010000013">
    <property type="protein sequence ID" value="GAA2491111.1"/>
    <property type="molecule type" value="Genomic_DNA"/>
</dbReference>
<keyword evidence="5" id="KW-1133">Transmembrane helix</keyword>
<evidence type="ECO:0000259" key="6">
    <source>
        <dbReference type="Pfam" id="PF00561"/>
    </source>
</evidence>